<keyword evidence="2" id="KW-1185">Reference proteome</keyword>
<dbReference type="AlphaFoldDB" id="A0A7K4N076"/>
<evidence type="ECO:0000313" key="1">
    <source>
        <dbReference type="EMBL" id="NWJ68877.1"/>
    </source>
</evidence>
<name>A0A7K4N076_9ARCH</name>
<proteinExistence type="predicted"/>
<comment type="caution">
    <text evidence="1">The sequence shown here is derived from an EMBL/GenBank/DDBJ whole genome shotgun (WGS) entry which is preliminary data.</text>
</comment>
<gene>
    <name evidence="1" type="ORF">HX834_06015</name>
</gene>
<evidence type="ECO:0000313" key="2">
    <source>
        <dbReference type="Proteomes" id="UP000554454"/>
    </source>
</evidence>
<organism evidence="1 2">
    <name type="scientific">Marine Group I thaumarchaeote</name>
    <dbReference type="NCBI Taxonomy" id="2511932"/>
    <lineage>
        <taxon>Archaea</taxon>
        <taxon>Nitrososphaerota</taxon>
        <taxon>Marine Group I</taxon>
    </lineage>
</organism>
<feature type="non-terminal residue" evidence="1">
    <location>
        <position position="1"/>
    </location>
</feature>
<protein>
    <submittedName>
        <fullName evidence="1">7,8-didemethyl-8-hydroxy-5-deazariboflavin synthase subunit CofH</fullName>
    </submittedName>
</protein>
<accession>A0A7K4N076</accession>
<sequence length="58" mass="6992">RLVRDDGRIPAERNTNYKIIRTFENEPNDENLDNVDASKFGSYFDLIKIKKFRYKNPR</sequence>
<reference evidence="1 2" key="1">
    <citation type="journal article" date="2019" name="Environ. Microbiol.">
        <title>Genomics insights into ecotype formation of ammonia-oxidizing archaea in the deep ocean.</title>
        <authorList>
            <person name="Wang Y."/>
            <person name="Huang J.M."/>
            <person name="Cui G.J."/>
            <person name="Nunoura T."/>
            <person name="Takaki Y."/>
            <person name="Li W.L."/>
            <person name="Li J."/>
            <person name="Gao Z.M."/>
            <person name="Takai K."/>
            <person name="Zhang A.Q."/>
            <person name="Stepanauskas R."/>
        </authorList>
    </citation>
    <scope>NUCLEOTIDE SEQUENCE [LARGE SCALE GENOMIC DNA]</scope>
    <source>
        <strain evidence="1 2">D17</strain>
    </source>
</reference>
<dbReference type="EMBL" id="JACATA010000024">
    <property type="protein sequence ID" value="NWJ68877.1"/>
    <property type="molecule type" value="Genomic_DNA"/>
</dbReference>
<dbReference type="Proteomes" id="UP000554454">
    <property type="component" value="Unassembled WGS sequence"/>
</dbReference>